<reference evidence="2 3" key="2">
    <citation type="journal article" date="2013" name="PLoS ONE">
        <title>INDIGO - INtegrated Data Warehouse of MIcrobial GenOmes with Examples from the Red Sea Extremophiles.</title>
        <authorList>
            <person name="Alam I."/>
            <person name="Antunes A."/>
            <person name="Kamau A.A."/>
            <person name="Ba Alawi W."/>
            <person name="Kalkatawi M."/>
            <person name="Stingl U."/>
            <person name="Bajic V.B."/>
        </authorList>
    </citation>
    <scope>NUCLEOTIDE SEQUENCE [LARGE SCALE GENOMIC DNA]</scope>
    <source>
        <strain evidence="2 3">E1L3A</strain>
    </source>
</reference>
<accession>F7Q618</accession>
<dbReference type="AlphaFoldDB" id="F7Q618"/>
<evidence type="ECO:0000313" key="3">
    <source>
        <dbReference type="Proteomes" id="UP000006242"/>
    </source>
</evidence>
<protein>
    <submittedName>
        <fullName evidence="2">Uncharacterized protein</fullName>
    </submittedName>
</protein>
<comment type="caution">
    <text evidence="2">The sequence shown here is derived from an EMBL/GenBank/DDBJ whole genome shotgun (WGS) entry which is preliminary data.</text>
</comment>
<keyword evidence="1" id="KW-1133">Transmembrane helix</keyword>
<reference evidence="2 3" key="1">
    <citation type="journal article" date="2011" name="J. Bacteriol.">
        <title>Genome sequence of Salinisphaera shabanensis, a gammaproteobacterium from the harsh, variable environment of the brine-seawater interface of the Shaban Deep in the Red Sea.</title>
        <authorList>
            <person name="Antunes A."/>
            <person name="Alam I."/>
            <person name="Bajic V.B."/>
            <person name="Stingl U."/>
        </authorList>
    </citation>
    <scope>NUCLEOTIDE SEQUENCE [LARGE SCALE GENOMIC DNA]</scope>
    <source>
        <strain evidence="2 3">E1L3A</strain>
    </source>
</reference>
<dbReference type="OrthoDB" id="7068858at2"/>
<evidence type="ECO:0000256" key="1">
    <source>
        <dbReference type="SAM" id="Phobius"/>
    </source>
</evidence>
<keyword evidence="3" id="KW-1185">Reference proteome</keyword>
<gene>
    <name evidence="2" type="ORF">SSPSH_003421</name>
</gene>
<keyword evidence="1" id="KW-0472">Membrane</keyword>
<feature type="transmembrane region" description="Helical" evidence="1">
    <location>
        <begin position="42"/>
        <end position="62"/>
    </location>
</feature>
<dbReference type="STRING" id="1033802.SSPSH_003421"/>
<evidence type="ECO:0000313" key="2">
    <source>
        <dbReference type="EMBL" id="ERJ17742.1"/>
    </source>
</evidence>
<sequence length="70" mass="8006">MKLLFGLLLLSFLGWLAVNLVIQRLRRLRGEPIPERKGPRTVTYVCIGLVAIYALLILWRVYNEGFSAFG</sequence>
<organism evidence="2 3">
    <name type="scientific">Salinisphaera shabanensis E1L3A</name>
    <dbReference type="NCBI Taxonomy" id="1033802"/>
    <lineage>
        <taxon>Bacteria</taxon>
        <taxon>Pseudomonadati</taxon>
        <taxon>Pseudomonadota</taxon>
        <taxon>Gammaproteobacteria</taxon>
        <taxon>Salinisphaerales</taxon>
        <taxon>Salinisphaeraceae</taxon>
        <taxon>Salinisphaera</taxon>
    </lineage>
</organism>
<dbReference type="Proteomes" id="UP000006242">
    <property type="component" value="Unassembled WGS sequence"/>
</dbReference>
<proteinExistence type="predicted"/>
<keyword evidence="1" id="KW-0812">Transmembrane</keyword>
<dbReference type="EMBL" id="AFNV02000029">
    <property type="protein sequence ID" value="ERJ17742.1"/>
    <property type="molecule type" value="Genomic_DNA"/>
</dbReference>
<feature type="transmembrane region" description="Helical" evidence="1">
    <location>
        <begin position="6"/>
        <end position="22"/>
    </location>
</feature>
<name>F7Q618_9GAMM</name>
<dbReference type="RefSeq" id="WP_006912969.1">
    <property type="nucleotide sequence ID" value="NZ_AFNV02000029.1"/>
</dbReference>